<dbReference type="HOGENOM" id="CLU_2197998_0_0_1"/>
<name>A0A0C9YQD9_9AGAM</name>
<dbReference type="Proteomes" id="UP000054018">
    <property type="component" value="Unassembled WGS sequence"/>
</dbReference>
<keyword evidence="2" id="KW-1185">Reference proteome</keyword>
<evidence type="ECO:0000313" key="1">
    <source>
        <dbReference type="EMBL" id="KIK12547.1"/>
    </source>
</evidence>
<dbReference type="AlphaFoldDB" id="A0A0C9YQD9"/>
<reference evidence="2" key="2">
    <citation type="submission" date="2015-01" db="EMBL/GenBank/DDBJ databases">
        <title>Evolutionary Origins and Diversification of the Mycorrhizal Mutualists.</title>
        <authorList>
            <consortium name="DOE Joint Genome Institute"/>
            <consortium name="Mycorrhizal Genomics Consortium"/>
            <person name="Kohler A."/>
            <person name="Kuo A."/>
            <person name="Nagy L.G."/>
            <person name="Floudas D."/>
            <person name="Copeland A."/>
            <person name="Barry K.W."/>
            <person name="Cichocki N."/>
            <person name="Veneault-Fourrey C."/>
            <person name="LaButti K."/>
            <person name="Lindquist E.A."/>
            <person name="Lipzen A."/>
            <person name="Lundell T."/>
            <person name="Morin E."/>
            <person name="Murat C."/>
            <person name="Riley R."/>
            <person name="Ohm R."/>
            <person name="Sun H."/>
            <person name="Tunlid A."/>
            <person name="Henrissat B."/>
            <person name="Grigoriev I.V."/>
            <person name="Hibbett D.S."/>
            <person name="Martin F."/>
        </authorList>
    </citation>
    <scope>NUCLEOTIDE SEQUENCE [LARGE SCALE GENOMIC DNA]</scope>
    <source>
        <strain evidence="2">441</strain>
    </source>
</reference>
<protein>
    <submittedName>
        <fullName evidence="1">Uncharacterized protein</fullName>
    </submittedName>
</protein>
<evidence type="ECO:0000313" key="2">
    <source>
        <dbReference type="Proteomes" id="UP000054018"/>
    </source>
</evidence>
<reference evidence="1 2" key="1">
    <citation type="submission" date="2014-04" db="EMBL/GenBank/DDBJ databases">
        <authorList>
            <consortium name="DOE Joint Genome Institute"/>
            <person name="Kuo A."/>
            <person name="Kohler A."/>
            <person name="Costa M.D."/>
            <person name="Nagy L.G."/>
            <person name="Floudas D."/>
            <person name="Copeland A."/>
            <person name="Barry K.W."/>
            <person name="Cichocki N."/>
            <person name="Veneault-Fourrey C."/>
            <person name="LaButti K."/>
            <person name="Lindquist E.A."/>
            <person name="Lipzen A."/>
            <person name="Lundell T."/>
            <person name="Morin E."/>
            <person name="Murat C."/>
            <person name="Sun H."/>
            <person name="Tunlid A."/>
            <person name="Henrissat B."/>
            <person name="Grigoriev I.V."/>
            <person name="Hibbett D.S."/>
            <person name="Martin F."/>
            <person name="Nordberg H.P."/>
            <person name="Cantor M.N."/>
            <person name="Hua S.X."/>
        </authorList>
    </citation>
    <scope>NUCLEOTIDE SEQUENCE [LARGE SCALE GENOMIC DNA]</scope>
    <source>
        <strain evidence="1 2">441</strain>
    </source>
</reference>
<proteinExistence type="predicted"/>
<sequence>MAGICMRFRVRSTIVSVARRRTRQRRLQDTSKYTLGQQRTLPCATNTGPVVSIRLCHEPPQDRLTSSQYKRTAAAAGEDAGLTTSFDALLIQTPDVSRCERESWIAVK</sequence>
<accession>A0A0C9YQD9</accession>
<gene>
    <name evidence="1" type="ORF">PISMIDRAFT_434196</name>
</gene>
<dbReference type="EMBL" id="KN834072">
    <property type="protein sequence ID" value="KIK12547.1"/>
    <property type="molecule type" value="Genomic_DNA"/>
</dbReference>
<organism evidence="1 2">
    <name type="scientific">Pisolithus microcarpus 441</name>
    <dbReference type="NCBI Taxonomy" id="765257"/>
    <lineage>
        <taxon>Eukaryota</taxon>
        <taxon>Fungi</taxon>
        <taxon>Dikarya</taxon>
        <taxon>Basidiomycota</taxon>
        <taxon>Agaricomycotina</taxon>
        <taxon>Agaricomycetes</taxon>
        <taxon>Agaricomycetidae</taxon>
        <taxon>Boletales</taxon>
        <taxon>Sclerodermatineae</taxon>
        <taxon>Pisolithaceae</taxon>
        <taxon>Pisolithus</taxon>
    </lineage>
</organism>